<sequence length="617" mass="70882">MNFVLKRKYKIVFIDYILFFISYLIAMFMRFQFDFDEFSKYISPIILYPFIMIVIFKITGVYKSIWRFATLKELLPIFYSGFFGFLINFFIFELFSRYVTDFFILPFSVVSFASLLGVLLVSWSRIFWFSYSKKDKKAVNLSKKILIIGAGDAGVELLSEFERHPEAGIVLGFLDDDDSKIGRKIRNYEVLDKPENIMKYVENMEINEVIIAIPSANSDEVKNILDFIDKSKVRVKTLPGIFEILNNKVSLGFLRDVEISDLLGRKEIEVNLNEIESYIKGKNVLITGAGGSIGSEICRQVSALKPKILYVLGRGENSIFKINKELKNKFPNLMIEEIICDVTNEKRLYNIFKKYKFDIVFHAAAHKHVPLMEKNPSEAFMVNTLGTYNIARFSGEFNIERFIFISTDKAINPTSIMGTSKRLGEMLIRSISKDFDTKFGIVRFGNVLGSRGSVVPIFKEQIKNGGPVTVTHKDMKRYFMTIPEAVALVLQSGKYAEDGEVFILNMGEPVLIDSLARELIRLSGYVPDQDIKVVYTGIRPGEKLYEELFLETEEFLKTNNSRIFKLKANNMIDYDKINNFVEFLNMAIESNNFDLINAIIGKYVPDSKARVDNEISR</sequence>
<evidence type="ECO:0000313" key="5">
    <source>
        <dbReference type="Proteomes" id="UP000245921"/>
    </source>
</evidence>
<evidence type="ECO:0000259" key="3">
    <source>
        <dbReference type="Pfam" id="PF02719"/>
    </source>
</evidence>
<feature type="transmembrane region" description="Helical" evidence="2">
    <location>
        <begin position="12"/>
        <end position="29"/>
    </location>
</feature>
<evidence type="ECO:0000313" key="4">
    <source>
        <dbReference type="EMBL" id="PWJ90549.1"/>
    </source>
</evidence>
<accession>A0AA45C612</accession>
<dbReference type="PANTHER" id="PTHR43318">
    <property type="entry name" value="UDP-N-ACETYLGLUCOSAMINE 4,6-DEHYDRATASE"/>
    <property type="match status" value="1"/>
</dbReference>
<evidence type="ECO:0000256" key="2">
    <source>
        <dbReference type="SAM" id="Phobius"/>
    </source>
</evidence>
<dbReference type="Pfam" id="PF13727">
    <property type="entry name" value="CoA_binding_3"/>
    <property type="match status" value="1"/>
</dbReference>
<keyword evidence="5" id="KW-1185">Reference proteome</keyword>
<name>A0AA45C612_9BACT</name>
<reference evidence="4 5" key="1">
    <citation type="submission" date="2018-05" db="EMBL/GenBank/DDBJ databases">
        <title>Genomic Encyclopedia of Type Strains, Phase IV (KMG-IV): sequencing the most valuable type-strain genomes for metagenomic binning, comparative biology and taxonomic classification.</title>
        <authorList>
            <person name="Goeker M."/>
        </authorList>
    </citation>
    <scope>NUCLEOTIDE SEQUENCE [LARGE SCALE GENOMIC DNA]</scope>
    <source>
        <strain evidence="4 5">DSM 24906</strain>
    </source>
</reference>
<dbReference type="Gene3D" id="3.40.50.720">
    <property type="entry name" value="NAD(P)-binding Rossmann-like Domain"/>
    <property type="match status" value="2"/>
</dbReference>
<comment type="caution">
    <text evidence="4">The sequence shown here is derived from an EMBL/GenBank/DDBJ whole genome shotgun (WGS) entry which is preliminary data.</text>
</comment>
<protein>
    <submittedName>
        <fullName evidence="4">FlaA1/EpsC-like NDP-sugar epimerase</fullName>
    </submittedName>
</protein>
<dbReference type="InterPro" id="IPR036291">
    <property type="entry name" value="NAD(P)-bd_dom_sf"/>
</dbReference>
<dbReference type="EMBL" id="QGGI01000012">
    <property type="protein sequence ID" value="PWJ90549.1"/>
    <property type="molecule type" value="Genomic_DNA"/>
</dbReference>
<dbReference type="RefSeq" id="WP_109605127.1">
    <property type="nucleotide sequence ID" value="NZ_QGGI01000012.1"/>
</dbReference>
<dbReference type="InterPro" id="IPR003869">
    <property type="entry name" value="Polysac_CapD-like"/>
</dbReference>
<dbReference type="Pfam" id="PF02719">
    <property type="entry name" value="Polysacc_synt_2"/>
    <property type="match status" value="1"/>
</dbReference>
<keyword evidence="2" id="KW-0812">Transmembrane</keyword>
<dbReference type="Proteomes" id="UP000245921">
    <property type="component" value="Unassembled WGS sequence"/>
</dbReference>
<dbReference type="AlphaFoldDB" id="A0AA45C612"/>
<feature type="transmembrane region" description="Helical" evidence="2">
    <location>
        <begin position="41"/>
        <end position="62"/>
    </location>
</feature>
<keyword evidence="2" id="KW-0472">Membrane</keyword>
<dbReference type="InterPro" id="IPR051203">
    <property type="entry name" value="Polysaccharide_Synthase-Rel"/>
</dbReference>
<dbReference type="CDD" id="cd05237">
    <property type="entry name" value="UDP_invert_4-6DH_SDR_e"/>
    <property type="match status" value="1"/>
</dbReference>
<keyword evidence="2" id="KW-1133">Transmembrane helix</keyword>
<feature type="transmembrane region" description="Helical" evidence="2">
    <location>
        <begin position="104"/>
        <end position="128"/>
    </location>
</feature>
<gene>
    <name evidence="4" type="ORF">C7380_11217</name>
</gene>
<organism evidence="4 5">
    <name type="scientific">Oceanotoga teriensis</name>
    <dbReference type="NCBI Taxonomy" id="515440"/>
    <lineage>
        <taxon>Bacteria</taxon>
        <taxon>Thermotogati</taxon>
        <taxon>Thermotogota</taxon>
        <taxon>Thermotogae</taxon>
        <taxon>Petrotogales</taxon>
        <taxon>Petrotogaceae</taxon>
        <taxon>Oceanotoga</taxon>
    </lineage>
</organism>
<feature type="domain" description="Polysaccharide biosynthesis protein CapD-like" evidence="3">
    <location>
        <begin position="284"/>
        <end position="566"/>
    </location>
</feature>
<proteinExistence type="inferred from homology"/>
<dbReference type="SUPFAM" id="SSF51735">
    <property type="entry name" value="NAD(P)-binding Rossmann-fold domains"/>
    <property type="match status" value="2"/>
</dbReference>
<comment type="similarity">
    <text evidence="1">Belongs to the polysaccharide synthase family.</text>
</comment>
<evidence type="ECO:0000256" key="1">
    <source>
        <dbReference type="ARBA" id="ARBA00007430"/>
    </source>
</evidence>
<dbReference type="PANTHER" id="PTHR43318:SF1">
    <property type="entry name" value="POLYSACCHARIDE BIOSYNTHESIS PROTEIN EPSC-RELATED"/>
    <property type="match status" value="1"/>
</dbReference>
<feature type="transmembrane region" description="Helical" evidence="2">
    <location>
        <begin position="74"/>
        <end position="92"/>
    </location>
</feature>